<gene>
    <name evidence="1" type="ORF">TI39_contig4119g00011</name>
</gene>
<protein>
    <submittedName>
        <fullName evidence="1">Uncharacterized protein</fullName>
    </submittedName>
</protein>
<sequence>MVYIDESDRGITETFKVFLTTELTDDELQHFKQAFEKGANVQFRPMMHLKIIQASKKYQGKTLAELRRLENEAGNEDAFIAIDQNFIDKGAVWYVAGFADEDDVECRLAAEEGVLIRALVRTEHLAIAHTCWTDGNLTMDTELENLEEDIVPLRHDSEQSEPLGADDEGDETWSTDEIEVVATPEEYEETTDKKIRKNMSPMPEKAVRLKPDVAQREHLISDWTSPEDVEGDQTWDGITFPAGSLRIAAKYSPSFPREQYKWPEGSL</sequence>
<evidence type="ECO:0000313" key="2">
    <source>
        <dbReference type="Proteomes" id="UP000033647"/>
    </source>
</evidence>
<name>A0A0F4GD34_9PEZI</name>
<dbReference type="AlphaFoldDB" id="A0A0F4GD34"/>
<dbReference type="OrthoDB" id="5329332at2759"/>
<evidence type="ECO:0000313" key="1">
    <source>
        <dbReference type="EMBL" id="KJX95313.1"/>
    </source>
</evidence>
<dbReference type="Proteomes" id="UP000033647">
    <property type="component" value="Unassembled WGS sequence"/>
</dbReference>
<organism evidence="1 2">
    <name type="scientific">Zymoseptoria brevis</name>
    <dbReference type="NCBI Taxonomy" id="1047168"/>
    <lineage>
        <taxon>Eukaryota</taxon>
        <taxon>Fungi</taxon>
        <taxon>Dikarya</taxon>
        <taxon>Ascomycota</taxon>
        <taxon>Pezizomycotina</taxon>
        <taxon>Dothideomycetes</taxon>
        <taxon>Dothideomycetidae</taxon>
        <taxon>Mycosphaerellales</taxon>
        <taxon>Mycosphaerellaceae</taxon>
        <taxon>Zymoseptoria</taxon>
    </lineage>
</organism>
<keyword evidence="2" id="KW-1185">Reference proteome</keyword>
<dbReference type="EMBL" id="LAFY01004079">
    <property type="protein sequence ID" value="KJX95313.1"/>
    <property type="molecule type" value="Genomic_DNA"/>
</dbReference>
<proteinExistence type="predicted"/>
<comment type="caution">
    <text evidence="1">The sequence shown here is derived from an EMBL/GenBank/DDBJ whole genome shotgun (WGS) entry which is preliminary data.</text>
</comment>
<accession>A0A0F4GD34</accession>
<reference evidence="1 2" key="1">
    <citation type="submission" date="2015-03" db="EMBL/GenBank/DDBJ databases">
        <title>RNA-seq based gene annotation and comparative genomics of four Zymoseptoria species reveal species-specific pathogenicity related genes and transposable element activity.</title>
        <authorList>
            <person name="Grandaubert J."/>
            <person name="Bhattacharyya A."/>
            <person name="Stukenbrock E.H."/>
        </authorList>
    </citation>
    <scope>NUCLEOTIDE SEQUENCE [LARGE SCALE GENOMIC DNA]</scope>
    <source>
        <strain evidence="1 2">Zb18110</strain>
    </source>
</reference>